<evidence type="ECO:0000313" key="3">
    <source>
        <dbReference type="Proteomes" id="UP000677054"/>
    </source>
</evidence>
<dbReference type="InterPro" id="IPR013537">
    <property type="entry name" value="AcCoA_COase_cen"/>
</dbReference>
<evidence type="ECO:0000259" key="1">
    <source>
        <dbReference type="Pfam" id="PF08326"/>
    </source>
</evidence>
<dbReference type="EMBL" id="CAJPEV010003734">
    <property type="protein sequence ID" value="CAG0900431.1"/>
    <property type="molecule type" value="Genomic_DNA"/>
</dbReference>
<dbReference type="EMBL" id="LR903251">
    <property type="protein sequence ID" value="CAD7251685.1"/>
    <property type="molecule type" value="Genomic_DNA"/>
</dbReference>
<dbReference type="GO" id="GO:0005524">
    <property type="term" value="F:ATP binding"/>
    <property type="evidence" value="ECO:0007669"/>
    <property type="project" value="InterPro"/>
</dbReference>
<name>A0A7R9FQV1_9CRUS</name>
<keyword evidence="3" id="KW-1185">Reference proteome</keyword>
<gene>
    <name evidence="2" type="ORF">DSTB1V02_LOCUS11447</name>
</gene>
<protein>
    <recommendedName>
        <fullName evidence="1">Acetyl-CoA carboxylase central domain-containing protein</fullName>
    </recommendedName>
</protein>
<feature type="domain" description="Acetyl-CoA carboxylase central" evidence="1">
    <location>
        <begin position="100"/>
        <end position="179"/>
    </location>
</feature>
<proteinExistence type="predicted"/>
<evidence type="ECO:0000313" key="2">
    <source>
        <dbReference type="EMBL" id="CAD7251685.1"/>
    </source>
</evidence>
<dbReference type="PANTHER" id="PTHR45728:SF3">
    <property type="entry name" value="ACETYL-COA CARBOXYLASE"/>
    <property type="match status" value="1"/>
</dbReference>
<dbReference type="GO" id="GO:0005739">
    <property type="term" value="C:mitochondrion"/>
    <property type="evidence" value="ECO:0007669"/>
    <property type="project" value="TreeGrafter"/>
</dbReference>
<sequence>MTEVRVLQRKLENARAKLRQKLRHLYNHMLKSKNKVIQELKQKCSKMMDPSALRKIFTETQLNVIKAGKSKQTSLLGSLEPTGSQQEHAPSMCQGQVNPGHYDKCVSAVKERHKEDMGSVVLNIFSHSQVTKKNVLVVELINALCTTDPGLTDDLASILSDLTLLNNSENSKVALRARQWQQGVGHRH</sequence>
<dbReference type="GO" id="GO:0006633">
    <property type="term" value="P:fatty acid biosynthetic process"/>
    <property type="evidence" value="ECO:0007669"/>
    <property type="project" value="InterPro"/>
</dbReference>
<organism evidence="2">
    <name type="scientific">Darwinula stevensoni</name>
    <dbReference type="NCBI Taxonomy" id="69355"/>
    <lineage>
        <taxon>Eukaryota</taxon>
        <taxon>Metazoa</taxon>
        <taxon>Ecdysozoa</taxon>
        <taxon>Arthropoda</taxon>
        <taxon>Crustacea</taxon>
        <taxon>Oligostraca</taxon>
        <taxon>Ostracoda</taxon>
        <taxon>Podocopa</taxon>
        <taxon>Podocopida</taxon>
        <taxon>Darwinulocopina</taxon>
        <taxon>Darwinuloidea</taxon>
        <taxon>Darwinulidae</taxon>
        <taxon>Darwinula</taxon>
    </lineage>
</organism>
<dbReference type="InterPro" id="IPR049076">
    <property type="entry name" value="ACCA"/>
</dbReference>
<dbReference type="GO" id="GO:0003989">
    <property type="term" value="F:acetyl-CoA carboxylase activity"/>
    <property type="evidence" value="ECO:0007669"/>
    <property type="project" value="InterPro"/>
</dbReference>
<dbReference type="OrthoDB" id="14612at2759"/>
<dbReference type="Pfam" id="PF08326">
    <property type="entry name" value="ACC_central"/>
    <property type="match status" value="1"/>
</dbReference>
<dbReference type="PANTHER" id="PTHR45728">
    <property type="entry name" value="ACETYL-COA CARBOXYLASE, ISOFORM A"/>
    <property type="match status" value="1"/>
</dbReference>
<dbReference type="Proteomes" id="UP000677054">
    <property type="component" value="Unassembled WGS sequence"/>
</dbReference>
<reference evidence="2" key="1">
    <citation type="submission" date="2020-11" db="EMBL/GenBank/DDBJ databases">
        <authorList>
            <person name="Tran Van P."/>
        </authorList>
    </citation>
    <scope>NUCLEOTIDE SEQUENCE</scope>
</reference>
<accession>A0A7R9FQV1</accession>
<dbReference type="AlphaFoldDB" id="A0A7R9FQV1"/>